<dbReference type="Proteomes" id="UP000807716">
    <property type="component" value="Unassembled WGS sequence"/>
</dbReference>
<proteinExistence type="predicted"/>
<comment type="caution">
    <text evidence="1">The sequence shown here is derived from an EMBL/GenBank/DDBJ whole genome shotgun (WGS) entry which is preliminary data.</text>
</comment>
<dbReference type="AlphaFoldDB" id="A0A9P6QME1"/>
<organism evidence="1 2">
    <name type="scientific">Actinomortierella ambigua</name>
    <dbReference type="NCBI Taxonomy" id="1343610"/>
    <lineage>
        <taxon>Eukaryota</taxon>
        <taxon>Fungi</taxon>
        <taxon>Fungi incertae sedis</taxon>
        <taxon>Mucoromycota</taxon>
        <taxon>Mortierellomycotina</taxon>
        <taxon>Mortierellomycetes</taxon>
        <taxon>Mortierellales</taxon>
        <taxon>Mortierellaceae</taxon>
        <taxon>Actinomortierella</taxon>
    </lineage>
</organism>
<protein>
    <submittedName>
        <fullName evidence="1">Uncharacterized protein</fullName>
    </submittedName>
</protein>
<name>A0A9P6QME1_9FUNG</name>
<evidence type="ECO:0000313" key="1">
    <source>
        <dbReference type="EMBL" id="KAG0269182.1"/>
    </source>
</evidence>
<sequence length="91" mass="10372">MRKKEQNLHSPRWRVFLPRALAEAAALAEMVMEEEEFIGVGVIASIPDMGNEEEEEEEEGVNVEEEEVEEVVEVIMIMASCLFVKSLKSFE</sequence>
<gene>
    <name evidence="1" type="ORF">DFQ27_004578</name>
</gene>
<accession>A0A9P6QME1</accession>
<reference evidence="1" key="1">
    <citation type="journal article" date="2020" name="Fungal Divers.">
        <title>Resolving the Mortierellaceae phylogeny through synthesis of multi-gene phylogenetics and phylogenomics.</title>
        <authorList>
            <person name="Vandepol N."/>
            <person name="Liber J."/>
            <person name="Desiro A."/>
            <person name="Na H."/>
            <person name="Kennedy M."/>
            <person name="Barry K."/>
            <person name="Grigoriev I.V."/>
            <person name="Miller A.N."/>
            <person name="O'Donnell K."/>
            <person name="Stajich J.E."/>
            <person name="Bonito G."/>
        </authorList>
    </citation>
    <scope>NUCLEOTIDE SEQUENCE</scope>
    <source>
        <strain evidence="1">BC1065</strain>
    </source>
</reference>
<dbReference type="EMBL" id="JAAAJB010000032">
    <property type="protein sequence ID" value="KAG0269182.1"/>
    <property type="molecule type" value="Genomic_DNA"/>
</dbReference>
<evidence type="ECO:0000313" key="2">
    <source>
        <dbReference type="Proteomes" id="UP000807716"/>
    </source>
</evidence>
<keyword evidence="2" id="KW-1185">Reference proteome</keyword>